<dbReference type="SFLD" id="SFLDS00028">
    <property type="entry name" value="Proline_Racemase"/>
    <property type="match status" value="1"/>
</dbReference>
<dbReference type="RefSeq" id="WP_046136386.1">
    <property type="nucleotide sequence ID" value="NZ_FQVC01000001.1"/>
</dbReference>
<keyword evidence="6" id="KW-1185">Reference proteome</keyword>
<dbReference type="AlphaFoldDB" id="A0A0F5LGE5"/>
<gene>
    <name evidence="5" type="ORF">SAMN02745223_00574</name>
    <name evidence="4" type="ORF">VW29_16590</name>
</gene>
<dbReference type="Proteomes" id="UP000184533">
    <property type="component" value="Unassembled WGS sequence"/>
</dbReference>
<reference evidence="4 6" key="1">
    <citation type="submission" date="2015-03" db="EMBL/GenBank/DDBJ databases">
        <authorList>
            <person name="Hassan Y.I."/>
            <person name="Lepp D."/>
            <person name="Zhou T."/>
        </authorList>
    </citation>
    <scope>NUCLEOTIDE SEQUENCE [LARGE SCALE GENOMIC DNA]</scope>
    <source>
        <strain evidence="4 6">DSM 17137</strain>
    </source>
</reference>
<dbReference type="PANTHER" id="PTHR33442">
    <property type="entry name" value="TRANS-3-HYDROXY-L-PROLINE DEHYDRATASE"/>
    <property type="match status" value="1"/>
</dbReference>
<reference evidence="5 7" key="2">
    <citation type="submission" date="2016-11" db="EMBL/GenBank/DDBJ databases">
        <authorList>
            <person name="Jaros S."/>
            <person name="Januszkiewicz K."/>
            <person name="Wedrychowicz H."/>
        </authorList>
    </citation>
    <scope>NUCLEOTIDE SEQUENCE [LARGE SCALE GENOMIC DNA]</scope>
    <source>
        <strain evidence="5 7">DSM 17137</strain>
    </source>
</reference>
<comment type="similarity">
    <text evidence="1">Belongs to the proline racemase family.</text>
</comment>
<feature type="active site" description="Proton donor" evidence="3">
    <location>
        <position position="257"/>
    </location>
</feature>
<dbReference type="GO" id="GO:0047580">
    <property type="term" value="F:4-hydroxyproline epimerase activity"/>
    <property type="evidence" value="ECO:0007669"/>
    <property type="project" value="TreeGrafter"/>
</dbReference>
<evidence type="ECO:0000313" key="7">
    <source>
        <dbReference type="Proteomes" id="UP000184533"/>
    </source>
</evidence>
<dbReference type="OrthoDB" id="181267at2"/>
<evidence type="ECO:0000256" key="1">
    <source>
        <dbReference type="ARBA" id="ARBA00007529"/>
    </source>
</evidence>
<dbReference type="PANTHER" id="PTHR33442:SF5">
    <property type="entry name" value="BIFUNCTIONAL TRANS-3-HYDROXY-L-PROLINE DEHYDRATASE_2-EPIMERASE"/>
    <property type="match status" value="1"/>
</dbReference>
<feature type="active site" description="Proton acceptor" evidence="3">
    <location>
        <position position="90"/>
    </location>
</feature>
<dbReference type="STRING" id="1121477.SAMN02745223_00574"/>
<evidence type="ECO:0000313" key="4">
    <source>
        <dbReference type="EMBL" id="KKB80627.1"/>
    </source>
</evidence>
<evidence type="ECO:0000256" key="2">
    <source>
        <dbReference type="ARBA" id="ARBA00023235"/>
    </source>
</evidence>
<dbReference type="PATRIC" id="fig|1121477.3.peg.62"/>
<name>A0A0F5LGE5_9HYPH</name>
<dbReference type="NCBIfam" id="NF047722">
    <property type="entry name" value="T3LHypDht"/>
    <property type="match status" value="1"/>
</dbReference>
<evidence type="ECO:0000313" key="5">
    <source>
        <dbReference type="EMBL" id="SHE50432.1"/>
    </source>
</evidence>
<proteinExistence type="inferred from homology"/>
<dbReference type="SUPFAM" id="SSF54506">
    <property type="entry name" value="Diaminopimelate epimerase-like"/>
    <property type="match status" value="1"/>
</dbReference>
<dbReference type="GO" id="GO:0050346">
    <property type="term" value="F:trans-L-3-hydroxyproline dehydratase activity"/>
    <property type="evidence" value="ECO:0007669"/>
    <property type="project" value="UniProtKB-ARBA"/>
</dbReference>
<protein>
    <submittedName>
        <fullName evidence="5">Proline racemase</fullName>
    </submittedName>
</protein>
<dbReference type="EMBL" id="FQVC01000001">
    <property type="protein sequence ID" value="SHE50432.1"/>
    <property type="molecule type" value="Genomic_DNA"/>
</dbReference>
<dbReference type="FunFam" id="3.10.310.10:FF:000005">
    <property type="entry name" value="Proline racemase"/>
    <property type="match status" value="1"/>
</dbReference>
<evidence type="ECO:0000256" key="3">
    <source>
        <dbReference type="PIRSR" id="PIRSR029792-1"/>
    </source>
</evidence>
<evidence type="ECO:0000313" key="6">
    <source>
        <dbReference type="Proteomes" id="UP000033608"/>
    </source>
</evidence>
<dbReference type="Pfam" id="PF05544">
    <property type="entry name" value="Pro_racemase"/>
    <property type="match status" value="1"/>
</dbReference>
<dbReference type="InterPro" id="IPR008794">
    <property type="entry name" value="Pro_racemase_fam"/>
</dbReference>
<accession>A0A0F5LGE5</accession>
<organism evidence="4 6">
    <name type="scientific">Devosia limi DSM 17137</name>
    <dbReference type="NCBI Taxonomy" id="1121477"/>
    <lineage>
        <taxon>Bacteria</taxon>
        <taxon>Pseudomonadati</taxon>
        <taxon>Pseudomonadota</taxon>
        <taxon>Alphaproteobacteria</taxon>
        <taxon>Hyphomicrobiales</taxon>
        <taxon>Devosiaceae</taxon>
        <taxon>Devosia</taxon>
    </lineage>
</organism>
<dbReference type="Proteomes" id="UP000033608">
    <property type="component" value="Unassembled WGS sequence"/>
</dbReference>
<sequence length="346" mass="37273">MRTSKIIQTISCHAEGEVGDVITGGVAPPPGDTIWAQRSFIANDETLRNFMLQEPRGGVFRHVNLLVPPKDPRAQMGWIIMEPQDTPPMSGSNSMCVSTVLLDAGIIPMTEPETRMVLEAPGGLIEVVAQCRNGKAERVAIKNHPSFADKLDAILEVEGVGTLTVDTAYGGDSFVIVDSNALGFAITPDEARDIALTGMKITQAANEQLGFNHPTNADWNHFSFCQVAAPVTRDAEGVLTAANAVAIRPGKIDRSPCGTGCSARMAVLHAKGQLRVGESFIGRSIIGSRFDCHIDSEIMLGQRKAIVPIIAGSAWITGTHQHMLDPMDPYPTGYRLSDTWPMEGRF</sequence>
<dbReference type="EMBL" id="LAJF01000101">
    <property type="protein sequence ID" value="KKB80627.1"/>
    <property type="molecule type" value="Genomic_DNA"/>
</dbReference>
<keyword evidence="2" id="KW-0413">Isomerase</keyword>
<dbReference type="Gene3D" id="3.10.310.10">
    <property type="entry name" value="Diaminopimelate Epimerase, Chain A, domain 1"/>
    <property type="match status" value="2"/>
</dbReference>
<dbReference type="PIRSF" id="PIRSF029792">
    <property type="entry name" value="Pro_racemase"/>
    <property type="match status" value="1"/>
</dbReference>